<dbReference type="InterPro" id="IPR017508">
    <property type="entry name" value="HipA_N1"/>
</dbReference>
<comment type="caution">
    <text evidence="2">The sequence shown here is derived from an EMBL/GenBank/DDBJ whole genome shotgun (WGS) entry which is preliminary data.</text>
</comment>
<name>K7A1Z1_9ALTE</name>
<evidence type="ECO:0000313" key="3">
    <source>
        <dbReference type="Proteomes" id="UP000006322"/>
    </source>
</evidence>
<feature type="domain" description="HipA N-terminal subdomain 1" evidence="1">
    <location>
        <begin position="5"/>
        <end position="90"/>
    </location>
</feature>
<dbReference type="Pfam" id="PF13657">
    <property type="entry name" value="Couple_hipA"/>
    <property type="match status" value="1"/>
</dbReference>
<evidence type="ECO:0000313" key="2">
    <source>
        <dbReference type="EMBL" id="GAC34953.1"/>
    </source>
</evidence>
<proteinExistence type="predicted"/>
<dbReference type="AlphaFoldDB" id="K7A1Z1"/>
<dbReference type="NCBIfam" id="TIGR03071">
    <property type="entry name" value="couple_hipA"/>
    <property type="match status" value="1"/>
</dbReference>
<sequence length="97" mass="11246">MPSLHLYFNQEYVGELIKQQRGAHVLQYANDWLDNLKARPLSLSLPLYKGKITSQNVFNYFDNLLPDSRQTREKIVTRFNAKSSQPLDLLFDDCLAA</sequence>
<dbReference type="EMBL" id="BAER01000120">
    <property type="protein sequence ID" value="GAC34953.1"/>
    <property type="molecule type" value="Genomic_DNA"/>
</dbReference>
<organism evidence="2 3">
    <name type="scientific">Paraglaciecola polaris LMG 21857</name>
    <dbReference type="NCBI Taxonomy" id="1129793"/>
    <lineage>
        <taxon>Bacteria</taxon>
        <taxon>Pseudomonadati</taxon>
        <taxon>Pseudomonadota</taxon>
        <taxon>Gammaproteobacteria</taxon>
        <taxon>Alteromonadales</taxon>
        <taxon>Alteromonadaceae</taxon>
        <taxon>Paraglaciecola</taxon>
    </lineage>
</organism>
<dbReference type="RefSeq" id="WP_007106717.1">
    <property type="nucleotide sequence ID" value="NZ_BAER01000120.1"/>
</dbReference>
<reference evidence="3" key="1">
    <citation type="journal article" date="2014" name="Environ. Microbiol.">
        <title>Comparative genomics of the marine bacterial genus Glaciecola reveals the high degree of genomic diversity and genomic characteristic for cold adaptation.</title>
        <authorList>
            <person name="Qin Q.L."/>
            <person name="Xie B.B."/>
            <person name="Yu Y."/>
            <person name="Shu Y.L."/>
            <person name="Rong J.C."/>
            <person name="Zhang Y.J."/>
            <person name="Zhao D.L."/>
            <person name="Chen X.L."/>
            <person name="Zhang X.Y."/>
            <person name="Chen B."/>
            <person name="Zhou B.C."/>
            <person name="Zhang Y.Z."/>
        </authorList>
    </citation>
    <scope>NUCLEOTIDE SEQUENCE [LARGE SCALE GENOMIC DNA]</scope>
    <source>
        <strain evidence="3">LMG 21857</strain>
    </source>
</reference>
<dbReference type="STRING" id="1129793.GPLA_4074"/>
<dbReference type="Proteomes" id="UP000006322">
    <property type="component" value="Unassembled WGS sequence"/>
</dbReference>
<keyword evidence="3" id="KW-1185">Reference proteome</keyword>
<gene>
    <name evidence="2" type="ORF">GPLA_4074</name>
</gene>
<dbReference type="OrthoDB" id="9805913at2"/>
<evidence type="ECO:0000259" key="1">
    <source>
        <dbReference type="Pfam" id="PF13657"/>
    </source>
</evidence>
<protein>
    <recommendedName>
        <fullName evidence="1">HipA N-terminal subdomain 1 domain-containing protein</fullName>
    </recommendedName>
</protein>
<accession>K7A1Z1</accession>